<dbReference type="Gene3D" id="1.10.10.2260">
    <property type="entry name" value="MukE-like family, C-terminal domain"/>
    <property type="match status" value="1"/>
</dbReference>
<dbReference type="GO" id="GO:0007059">
    <property type="term" value="P:chromosome segregation"/>
    <property type="evidence" value="ECO:0007669"/>
    <property type="project" value="UniProtKB-KW"/>
</dbReference>
<evidence type="ECO:0000259" key="9">
    <source>
        <dbReference type="Pfam" id="PF17193"/>
    </source>
</evidence>
<evidence type="ECO:0000313" key="10">
    <source>
        <dbReference type="EMBL" id="STT02509.1"/>
    </source>
</evidence>
<dbReference type="InterPro" id="IPR042038">
    <property type="entry name" value="MukE_N"/>
</dbReference>
<reference evidence="10 11" key="1">
    <citation type="submission" date="2018-06" db="EMBL/GenBank/DDBJ databases">
        <authorList>
            <consortium name="Pathogen Informatics"/>
            <person name="Doyle S."/>
        </authorList>
    </citation>
    <scope>NUCLEOTIDE SEQUENCE [LARGE SCALE GENOMIC DNA]</scope>
    <source>
        <strain evidence="10 11">NCTC13443</strain>
    </source>
</reference>
<feature type="domain" description="Chromosome partition protein MukF winged-helix" evidence="7">
    <location>
        <begin position="3"/>
        <end position="117"/>
    </location>
</feature>
<dbReference type="InterPro" id="IPR033440">
    <property type="entry name" value="MukF_M"/>
</dbReference>
<gene>
    <name evidence="10" type="primary">mukF</name>
    <name evidence="10" type="ORF">NCTC13443_02862</name>
</gene>
<dbReference type="EMBL" id="UGKT01000001">
    <property type="protein sequence ID" value="STT02509.1"/>
    <property type="molecule type" value="Genomic_DNA"/>
</dbReference>
<dbReference type="Pfam" id="PF04288">
    <property type="entry name" value="MukE"/>
    <property type="match status" value="1"/>
</dbReference>
<dbReference type="InterPro" id="IPR038198">
    <property type="entry name" value="MukF_C_sf"/>
</dbReference>
<name>A0A377V2Q3_KLEPN</name>
<dbReference type="Pfam" id="PF17193">
    <property type="entry name" value="MukF_C"/>
    <property type="match status" value="1"/>
</dbReference>
<feature type="domain" description="Chromosome partition protein MukF C-terminal" evidence="9">
    <location>
        <begin position="283"/>
        <end position="391"/>
    </location>
</feature>
<dbReference type="InterPro" id="IPR036141">
    <property type="entry name" value="MukF_M_sp"/>
</dbReference>
<dbReference type="SUPFAM" id="SSF140570">
    <property type="entry name" value="MukF C-terminal domain-like"/>
    <property type="match status" value="1"/>
</dbReference>
<dbReference type="InterPro" id="IPR007385">
    <property type="entry name" value="Scp_MukE"/>
</dbReference>
<evidence type="ECO:0000256" key="2">
    <source>
        <dbReference type="ARBA" id="ARBA00022618"/>
    </source>
</evidence>
<dbReference type="NCBIfam" id="NF003615">
    <property type="entry name" value="PRK05260.1"/>
    <property type="match status" value="1"/>
</dbReference>
<dbReference type="Gene3D" id="1.20.58.590">
    <property type="entry name" value="Chromosome partition protein MukF, middle domain"/>
    <property type="match status" value="1"/>
</dbReference>
<dbReference type="GO" id="GO:0030261">
    <property type="term" value="P:chromosome condensation"/>
    <property type="evidence" value="ECO:0007669"/>
    <property type="project" value="UniProtKB-KW"/>
</dbReference>
<protein>
    <submittedName>
        <fullName evidence="10">Chromosome partition protein MukF</fullName>
    </submittedName>
</protein>
<keyword evidence="4" id="KW-0106">Calcium</keyword>
<dbReference type="InterPro" id="IPR036390">
    <property type="entry name" value="WH_DNA-bd_sf"/>
</dbReference>
<dbReference type="Pfam" id="PF03882">
    <property type="entry name" value="WHD_KicB"/>
    <property type="match status" value="1"/>
</dbReference>
<dbReference type="InterPro" id="IPR036388">
    <property type="entry name" value="WH-like_DNA-bd_sf"/>
</dbReference>
<evidence type="ECO:0000256" key="4">
    <source>
        <dbReference type="ARBA" id="ARBA00022837"/>
    </source>
</evidence>
<keyword evidence="6" id="KW-0131">Cell cycle</keyword>
<dbReference type="InterPro" id="IPR033441">
    <property type="entry name" value="MukF_C"/>
</dbReference>
<evidence type="ECO:0000259" key="8">
    <source>
        <dbReference type="Pfam" id="PF17192"/>
    </source>
</evidence>
<sequence>MSEFSQTVPELVAWARKNDFSISLPVDRLSFLLAIATLNGERLEGEMSEGELVDAFRHVSDAFEQTSETISQRANNAINDLVRQRLLNRFTSEITEGNAIYRLTPLGIGITDYYIRQREFSTLRLSMQLSIVAGELKRAADAAEEGGDEFHWHRNVFAPLKYSVAEIFDSIDLTQRIMDEQQQLVKDDIAQLLNKDWRAAISSCELLLSETSGTLRELQDTLDAAGDKLQANLLRIQDSTMARDDLHFVDRLVFDLQSKLDRIVSWGQQAIDLWIGYDRHVHKFIRTAIDMDKNRVFAQRLRQSVQTYFDEPWALTYANADRLLDMRDEEMALRDEEVTGELPADLEFEEFNEIREQLAALIEAQLAVYKEKGIPLDLGLVAREFLAQYPRGVTSTWRGSSWIRRYSWASPRQISPDCRQNGSRLMITEPRYRRMSLTNIEQVMPVKLAQALANPLFPALDSALRAGRHIGLDELDNHAFLMDFQDYLEEFYARYNVELIRAPEGFFYLRPRSTTLISRSVLSELDMMVGKILCYLYLSPERLANEGILPSRSSMTSC</sequence>
<dbReference type="GO" id="GO:0051301">
    <property type="term" value="P:cell division"/>
    <property type="evidence" value="ECO:0007669"/>
    <property type="project" value="UniProtKB-KW"/>
</dbReference>
<dbReference type="GO" id="GO:0005737">
    <property type="term" value="C:cytoplasm"/>
    <property type="evidence" value="ECO:0007669"/>
    <property type="project" value="InterPro"/>
</dbReference>
<feature type="domain" description="Chromosome partition protein MukF middle" evidence="8">
    <location>
        <begin position="121"/>
        <end position="281"/>
    </location>
</feature>
<keyword evidence="5" id="KW-0226">DNA condensation</keyword>
<evidence type="ECO:0000256" key="3">
    <source>
        <dbReference type="ARBA" id="ARBA00022829"/>
    </source>
</evidence>
<evidence type="ECO:0000259" key="7">
    <source>
        <dbReference type="Pfam" id="PF03882"/>
    </source>
</evidence>
<evidence type="ECO:0000256" key="1">
    <source>
        <dbReference type="ARBA" id="ARBA00022490"/>
    </source>
</evidence>
<dbReference type="AlphaFoldDB" id="A0A377V2Q3"/>
<organism evidence="10 11">
    <name type="scientific">Klebsiella pneumoniae</name>
    <dbReference type="NCBI Taxonomy" id="573"/>
    <lineage>
        <taxon>Bacteria</taxon>
        <taxon>Pseudomonadati</taxon>
        <taxon>Pseudomonadota</taxon>
        <taxon>Gammaproteobacteria</taxon>
        <taxon>Enterobacterales</taxon>
        <taxon>Enterobacteriaceae</taxon>
        <taxon>Klebsiella/Raoultella group</taxon>
        <taxon>Klebsiella</taxon>
        <taxon>Klebsiella pneumoniae complex</taxon>
    </lineage>
</organism>
<evidence type="ECO:0000256" key="6">
    <source>
        <dbReference type="ARBA" id="ARBA00023306"/>
    </source>
</evidence>
<keyword evidence="3" id="KW-0159">Chromosome partition</keyword>
<dbReference type="Gene3D" id="1.10.225.40">
    <property type="entry name" value="MukF, C-terminal domain"/>
    <property type="match status" value="1"/>
</dbReference>
<dbReference type="InterPro" id="IPR033439">
    <property type="entry name" value="MukF_WHTH"/>
</dbReference>
<keyword evidence="1" id="KW-0963">Cytoplasm</keyword>
<accession>A0A377V2Q3</accession>
<keyword evidence="2" id="KW-0132">Cell division</keyword>
<dbReference type="InterPro" id="IPR042037">
    <property type="entry name" value="MukE_C"/>
</dbReference>
<dbReference type="Gene3D" id="1.10.10.2250">
    <property type="match status" value="1"/>
</dbReference>
<dbReference type="Gene3D" id="1.10.10.10">
    <property type="entry name" value="Winged helix-like DNA-binding domain superfamily/Winged helix DNA-binding domain"/>
    <property type="match status" value="1"/>
</dbReference>
<dbReference type="Proteomes" id="UP000255518">
    <property type="component" value="Unassembled WGS sequence"/>
</dbReference>
<proteinExistence type="predicted"/>
<dbReference type="SUPFAM" id="SSF46785">
    <property type="entry name" value="Winged helix' DNA-binding domain"/>
    <property type="match status" value="1"/>
</dbReference>
<evidence type="ECO:0000313" key="11">
    <source>
        <dbReference type="Proteomes" id="UP000255518"/>
    </source>
</evidence>
<evidence type="ECO:0000256" key="5">
    <source>
        <dbReference type="ARBA" id="ARBA00023067"/>
    </source>
</evidence>
<dbReference type="Pfam" id="PF17192">
    <property type="entry name" value="MukF_M"/>
    <property type="match status" value="1"/>
</dbReference>
<dbReference type="CDD" id="cd16335">
    <property type="entry name" value="MukF_N"/>
    <property type="match status" value="1"/>
</dbReference>